<dbReference type="InterPro" id="IPR016181">
    <property type="entry name" value="Acyl_CoA_acyltransferase"/>
</dbReference>
<keyword evidence="1" id="KW-0012">Acyltransferase</keyword>
<dbReference type="EMBL" id="JAWRCO010000001">
    <property type="protein sequence ID" value="MDW6003081.1"/>
    <property type="molecule type" value="Genomic_DNA"/>
</dbReference>
<protein>
    <submittedName>
        <fullName evidence="1">N-acetyltransferase</fullName>
        <ecNumber evidence="1">2.3.1.-</ecNumber>
    </submittedName>
</protein>
<dbReference type="AlphaFoldDB" id="A0A1Y6IZ55"/>
<reference evidence="2 3" key="1">
    <citation type="submission" date="2017-05" db="EMBL/GenBank/DDBJ databases">
        <authorList>
            <person name="Song R."/>
            <person name="Chenine A.L."/>
            <person name="Ruprecht R.M."/>
        </authorList>
    </citation>
    <scope>NUCLEOTIDE SEQUENCE [LARGE SCALE GENOMIC DNA]</scope>
    <source>
        <strain evidence="2 3">CECT 7927</strain>
    </source>
</reference>
<gene>
    <name evidence="1" type="ORF">SBX37_09485</name>
    <name evidence="2" type="ORF">VIM7927_02609</name>
</gene>
<dbReference type="RefSeq" id="WP_087481356.1">
    <property type="nucleotide sequence ID" value="NZ_AP024883.1"/>
</dbReference>
<accession>A0A1Y6IZ55</accession>
<dbReference type="SUPFAM" id="SSF55729">
    <property type="entry name" value="Acyl-CoA N-acyltransferases (Nat)"/>
    <property type="match status" value="1"/>
</dbReference>
<dbReference type="GO" id="GO:0016746">
    <property type="term" value="F:acyltransferase activity"/>
    <property type="evidence" value="ECO:0007669"/>
    <property type="project" value="UniProtKB-KW"/>
</dbReference>
<keyword evidence="1" id="KW-0808">Transferase</keyword>
<evidence type="ECO:0000313" key="4">
    <source>
        <dbReference type="Proteomes" id="UP001283366"/>
    </source>
</evidence>
<sequence length="167" mass="18484">MLIRTEAPADILPIDHLLRSSLGVIEDADMVMAFRESGRITLSLVACSDDGELLGYILFTPVANDGVFQSWQHLHLLIAEKNCAESNVIEKQLITEGLDSLYELGYPVCTAFGTHEHYLAHGFRLGRDFGLSTVHSMQQDEFLVCEMLQGAVAEVSDHLVVFDSSMI</sequence>
<dbReference type="Proteomes" id="UP001283366">
    <property type="component" value="Unassembled WGS sequence"/>
</dbReference>
<dbReference type="EC" id="2.3.1.-" evidence="1"/>
<dbReference type="OrthoDB" id="9797178at2"/>
<evidence type="ECO:0000313" key="1">
    <source>
        <dbReference type="EMBL" id="MDW6003081.1"/>
    </source>
</evidence>
<dbReference type="Gene3D" id="3.40.630.30">
    <property type="match status" value="1"/>
</dbReference>
<organism evidence="2 3">
    <name type="scientific">Vibrio mangrovi</name>
    <dbReference type="NCBI Taxonomy" id="474394"/>
    <lineage>
        <taxon>Bacteria</taxon>
        <taxon>Pseudomonadati</taxon>
        <taxon>Pseudomonadota</taxon>
        <taxon>Gammaproteobacteria</taxon>
        <taxon>Vibrionales</taxon>
        <taxon>Vibrionaceae</taxon>
        <taxon>Vibrio</taxon>
    </lineage>
</organism>
<proteinExistence type="predicted"/>
<evidence type="ECO:0000313" key="2">
    <source>
        <dbReference type="EMBL" id="SMS01323.1"/>
    </source>
</evidence>
<evidence type="ECO:0000313" key="3">
    <source>
        <dbReference type="Proteomes" id="UP000196125"/>
    </source>
</evidence>
<dbReference type="EMBL" id="FXXI01000004">
    <property type="protein sequence ID" value="SMS01323.1"/>
    <property type="molecule type" value="Genomic_DNA"/>
</dbReference>
<dbReference type="Proteomes" id="UP000196125">
    <property type="component" value="Unassembled WGS sequence"/>
</dbReference>
<name>A0A1Y6IZ55_9VIBR</name>
<reference evidence="1 4" key="2">
    <citation type="submission" date="2023-11" db="EMBL/GenBank/DDBJ databases">
        <title>Plant-associative lifestyle of Vibrio porteresiae and its evolutionary dynamics.</title>
        <authorList>
            <person name="Rameshkumar N."/>
            <person name="Kirti K."/>
        </authorList>
    </citation>
    <scope>NUCLEOTIDE SEQUENCE [LARGE SCALE GENOMIC DNA]</scope>
    <source>
        <strain evidence="1 4">MSSRF38</strain>
    </source>
</reference>
<keyword evidence="4" id="KW-1185">Reference proteome</keyword>